<keyword evidence="3 5" id="KW-0170">Cobalt</keyword>
<keyword evidence="7" id="KW-1185">Reference proteome</keyword>
<dbReference type="PANTHER" id="PTHR39330">
    <property type="entry name" value="ETHANOLAMINE AMMONIA-LYASE LIGHT CHAIN"/>
    <property type="match status" value="1"/>
</dbReference>
<name>A0ABX2TLZ7_9PROT</name>
<protein>
    <recommendedName>
        <fullName evidence="5">Ethanolamine ammonia-lyase small subunit</fullName>
        <shortName evidence="5">EAL small subunit</shortName>
        <ecNumber evidence="5">4.3.1.7</ecNumber>
    </recommendedName>
</protein>
<dbReference type="InterPro" id="IPR009246">
    <property type="entry name" value="EutC"/>
</dbReference>
<dbReference type="EC" id="4.3.1.7" evidence="5"/>
<feature type="binding site" evidence="5">
    <location>
        <position position="161"/>
    </location>
    <ligand>
        <name>adenosylcob(III)alamin</name>
        <dbReference type="ChEBI" id="CHEBI:18408"/>
    </ligand>
</feature>
<dbReference type="RefSeq" id="WP_180286051.1">
    <property type="nucleotide sequence ID" value="NZ_JABFDB010000038.1"/>
</dbReference>
<dbReference type="HAMAP" id="MF_00601">
    <property type="entry name" value="EutC"/>
    <property type="match status" value="1"/>
</dbReference>
<proteinExistence type="inferred from homology"/>
<dbReference type="GO" id="GO:0008851">
    <property type="term" value="F:ethanolamine ammonia-lyase activity"/>
    <property type="evidence" value="ECO:0007669"/>
    <property type="project" value="UniProtKB-EC"/>
</dbReference>
<evidence type="ECO:0000256" key="2">
    <source>
        <dbReference type="ARBA" id="ARBA00023239"/>
    </source>
</evidence>
<evidence type="ECO:0000313" key="7">
    <source>
        <dbReference type="Proteomes" id="UP000584642"/>
    </source>
</evidence>
<keyword evidence="1 5" id="KW-0846">Cobalamin</keyword>
<comment type="caution">
    <text evidence="6">The sequence shown here is derived from an EMBL/GenBank/DDBJ whole genome shotgun (WGS) entry which is preliminary data.</text>
</comment>
<keyword evidence="4 5" id="KW-1283">Bacterial microcompartment</keyword>
<dbReference type="Gene3D" id="3.40.50.11240">
    <property type="entry name" value="Ethanolamine ammonia-lyase light chain (EutC)"/>
    <property type="match status" value="1"/>
</dbReference>
<accession>A0ABX2TLZ7</accession>
<dbReference type="InterPro" id="IPR042251">
    <property type="entry name" value="EutC_C"/>
</dbReference>
<sequence length="264" mass="26581">MTGKPKGSVVVQPDGWSGLRRFTDARIALGRAGSGLPTAAHLAFQAAHAQARDAVHVPLDVPALLADIAAQGWESVAVASAAPDRATYLKRPDLGRRLSADGETRLSEPAAAPDVVLVVADGLSSTAVSANAVAVLAALIPRLAAAGRRIGPIVVATQARVALGDPIGAILQARASVVLVGERPGLSAADSLGLYLTWMPRPGRVDSERNCISNIRSGGTSPDAAAEQAAALLAAMFAEQRSGVALGARVATAAALAAGPPDPA</sequence>
<evidence type="ECO:0000256" key="1">
    <source>
        <dbReference type="ARBA" id="ARBA00022628"/>
    </source>
</evidence>
<feature type="binding site" evidence="5">
    <location>
        <position position="182"/>
    </location>
    <ligand>
        <name>adenosylcob(III)alamin</name>
        <dbReference type="ChEBI" id="CHEBI:18408"/>
    </ligand>
</feature>
<comment type="similarity">
    <text evidence="5">Belongs to the EutC family.</text>
</comment>
<comment type="subunit">
    <text evidence="5">The basic unit is a heterodimer which dimerizes to form tetramers. The heterotetramers trimerize; 6 large subunits form a core ring with 6 small subunits projecting outwards.</text>
</comment>
<comment type="function">
    <text evidence="5">Catalyzes the deamination of various vicinal amino-alcohols to oxo compounds. Allows this organism to utilize ethanolamine as the sole source of nitrogen and carbon in the presence of external vitamin B12.</text>
</comment>
<dbReference type="InterPro" id="IPR042255">
    <property type="entry name" value="EutC_N"/>
</dbReference>
<dbReference type="NCBIfam" id="NF003971">
    <property type="entry name" value="PRK05465.1"/>
    <property type="match status" value="1"/>
</dbReference>
<evidence type="ECO:0000313" key="6">
    <source>
        <dbReference type="EMBL" id="NYZ24277.1"/>
    </source>
</evidence>
<evidence type="ECO:0000256" key="5">
    <source>
        <dbReference type="HAMAP-Rule" id="MF_00601"/>
    </source>
</evidence>
<dbReference type="Gene3D" id="1.10.30.40">
    <property type="entry name" value="Ethanolamine ammonia-lyase light chain (EutC), N-terminal domain"/>
    <property type="match status" value="1"/>
</dbReference>
<comment type="pathway">
    <text evidence="5">Amine and polyamine degradation; ethanolamine degradation.</text>
</comment>
<evidence type="ECO:0000256" key="3">
    <source>
        <dbReference type="ARBA" id="ARBA00023285"/>
    </source>
</evidence>
<dbReference type="Pfam" id="PF05985">
    <property type="entry name" value="EutC"/>
    <property type="match status" value="1"/>
</dbReference>
<evidence type="ECO:0000256" key="4">
    <source>
        <dbReference type="ARBA" id="ARBA00024446"/>
    </source>
</evidence>
<reference evidence="6 7" key="1">
    <citation type="submission" date="2020-05" db="EMBL/GenBank/DDBJ databases">
        <title>Azospirillum oleiclasticum sp. nov, a nitrogen-fixing and heavy crude oil-emulsifying bacterium isolated from the crude oil of Yumen Oilfield.</title>
        <authorList>
            <person name="Wu D."/>
            <person name="Cai M."/>
            <person name="Zhang X."/>
        </authorList>
    </citation>
    <scope>NUCLEOTIDE SEQUENCE [LARGE SCALE GENOMIC DNA]</scope>
    <source>
        <strain evidence="6 7">ROY-1-1-2</strain>
    </source>
</reference>
<feature type="binding site" evidence="5">
    <location>
        <position position="211"/>
    </location>
    <ligand>
        <name>adenosylcob(III)alamin</name>
        <dbReference type="ChEBI" id="CHEBI:18408"/>
    </ligand>
</feature>
<dbReference type="PANTHER" id="PTHR39330:SF1">
    <property type="entry name" value="ETHANOLAMINE AMMONIA-LYASE SMALL SUBUNIT"/>
    <property type="match status" value="1"/>
</dbReference>
<gene>
    <name evidence="5 6" type="primary">eutC</name>
    <name evidence="6" type="ORF">HND93_31610</name>
</gene>
<comment type="catalytic activity">
    <reaction evidence="5">
        <text>ethanolamine = acetaldehyde + NH4(+)</text>
        <dbReference type="Rhea" id="RHEA:15313"/>
        <dbReference type="ChEBI" id="CHEBI:15343"/>
        <dbReference type="ChEBI" id="CHEBI:28938"/>
        <dbReference type="ChEBI" id="CHEBI:57603"/>
        <dbReference type="EC" id="4.3.1.7"/>
    </reaction>
</comment>
<comment type="cofactor">
    <cofactor evidence="5">
        <name>adenosylcob(III)alamin</name>
        <dbReference type="ChEBI" id="CHEBI:18408"/>
    </cofactor>
    <text evidence="5">Binds between the large and small subunits.</text>
</comment>
<organism evidence="6 7">
    <name type="scientific">Azospirillum oleiclasticum</name>
    <dbReference type="NCBI Taxonomy" id="2735135"/>
    <lineage>
        <taxon>Bacteria</taxon>
        <taxon>Pseudomonadati</taxon>
        <taxon>Pseudomonadota</taxon>
        <taxon>Alphaproteobacteria</taxon>
        <taxon>Rhodospirillales</taxon>
        <taxon>Azospirillaceae</taxon>
        <taxon>Azospirillum</taxon>
    </lineage>
</organism>
<keyword evidence="2 5" id="KW-0456">Lyase</keyword>
<comment type="subcellular location">
    <subcellularLocation>
        <location evidence="5">Bacterial microcompartment</location>
    </subcellularLocation>
</comment>
<dbReference type="EMBL" id="JABFDB010000038">
    <property type="protein sequence ID" value="NYZ24277.1"/>
    <property type="molecule type" value="Genomic_DNA"/>
</dbReference>
<dbReference type="Proteomes" id="UP000584642">
    <property type="component" value="Unassembled WGS sequence"/>
</dbReference>
<dbReference type="PIRSF" id="PIRSF018982">
    <property type="entry name" value="EutC"/>
    <property type="match status" value="1"/>
</dbReference>